<evidence type="ECO:0000256" key="6">
    <source>
        <dbReference type="ARBA" id="ARBA00022552"/>
    </source>
</evidence>
<evidence type="ECO:0000256" key="12">
    <source>
        <dbReference type="PIRNR" id="PIRNR015601"/>
    </source>
</evidence>
<evidence type="ECO:0000256" key="9">
    <source>
        <dbReference type="ARBA" id="ARBA00022691"/>
    </source>
</evidence>
<evidence type="ECO:0000256" key="5">
    <source>
        <dbReference type="ARBA" id="ARBA00022490"/>
    </source>
</evidence>
<dbReference type="Proteomes" id="UP001056708">
    <property type="component" value="Chromosome"/>
</dbReference>
<dbReference type="InterPro" id="IPR029026">
    <property type="entry name" value="tRNA_m1G_MTases_N"/>
</dbReference>
<sequence length="244" mass="27240">MQRITVESVQICDRTLALTGDQHHYLTRVLRLRAGDRFVAMDGSGGWWETELVQREDGQWQGNLLQVLDLNRELPVRVTLLAGLPKGQGFDEVVRQTTELGVSRIIPVVSDRTLLNPSPNKLQRWQRIATEAAEQSERQWVPPIEEPMSFAGAIEAVADSRTYLCVARGEVPHLQTQLRQPLTSPPPDTEEITIAIGPEGGWTPEEVQQARQVHWQPVSLGRRVLRAITAPGVALAIIAAHYES</sequence>
<proteinExistence type="inferred from homology"/>
<evidence type="ECO:0000256" key="8">
    <source>
        <dbReference type="ARBA" id="ARBA00022679"/>
    </source>
</evidence>
<evidence type="ECO:0000256" key="2">
    <source>
        <dbReference type="ARBA" id="ARBA00005528"/>
    </source>
</evidence>
<comment type="similarity">
    <text evidence="2 12">Belongs to the RNA methyltransferase RsmE family.</text>
</comment>
<keyword evidence="8 12" id="KW-0808">Transferase</keyword>
<evidence type="ECO:0000313" key="16">
    <source>
        <dbReference type="Proteomes" id="UP001056708"/>
    </source>
</evidence>
<evidence type="ECO:0000256" key="1">
    <source>
        <dbReference type="ARBA" id="ARBA00004496"/>
    </source>
</evidence>
<dbReference type="Pfam" id="PF20260">
    <property type="entry name" value="PUA_4"/>
    <property type="match status" value="1"/>
</dbReference>
<protein>
    <recommendedName>
        <fullName evidence="4 12">Ribosomal RNA small subunit methyltransferase E</fullName>
        <ecNumber evidence="3 12">2.1.1.193</ecNumber>
    </recommendedName>
</protein>
<dbReference type="CDD" id="cd18084">
    <property type="entry name" value="RsmE-like"/>
    <property type="match status" value="1"/>
</dbReference>
<gene>
    <name evidence="15" type="ORF">NEA10_18885</name>
</gene>
<dbReference type="RefSeq" id="WP_252662885.1">
    <property type="nucleotide sequence ID" value="NZ_CP098611.1"/>
</dbReference>
<dbReference type="EMBL" id="CP098611">
    <property type="protein sequence ID" value="USR90861.1"/>
    <property type="molecule type" value="Genomic_DNA"/>
</dbReference>
<dbReference type="SUPFAM" id="SSF75217">
    <property type="entry name" value="alpha/beta knot"/>
    <property type="match status" value="1"/>
</dbReference>
<evidence type="ECO:0000256" key="4">
    <source>
        <dbReference type="ARBA" id="ARBA00013673"/>
    </source>
</evidence>
<evidence type="ECO:0000313" key="15">
    <source>
        <dbReference type="EMBL" id="USR90861.1"/>
    </source>
</evidence>
<dbReference type="NCBIfam" id="NF008697">
    <property type="entry name" value="PRK11713.4-1"/>
    <property type="match status" value="1"/>
</dbReference>
<feature type="domain" description="Ribosomal RNA small subunit methyltransferase E methyltransferase" evidence="13">
    <location>
        <begin position="73"/>
        <end position="238"/>
    </location>
</feature>
<dbReference type="Gene3D" id="3.40.1280.10">
    <property type="match status" value="1"/>
</dbReference>
<dbReference type="GO" id="GO:0008168">
    <property type="term" value="F:methyltransferase activity"/>
    <property type="evidence" value="ECO:0007669"/>
    <property type="project" value="UniProtKB-KW"/>
</dbReference>
<keyword evidence="7 12" id="KW-0489">Methyltransferase</keyword>
<evidence type="ECO:0000259" key="14">
    <source>
        <dbReference type="Pfam" id="PF20260"/>
    </source>
</evidence>
<evidence type="ECO:0000256" key="3">
    <source>
        <dbReference type="ARBA" id="ARBA00012328"/>
    </source>
</evidence>
<feature type="domain" description="Ribosomal RNA small subunit methyltransferase E PUA-like" evidence="14">
    <location>
        <begin position="18"/>
        <end position="53"/>
    </location>
</feature>
<keyword evidence="6 12" id="KW-0698">rRNA processing</keyword>
<dbReference type="PANTHER" id="PTHR30027">
    <property type="entry name" value="RIBOSOMAL RNA SMALL SUBUNIT METHYLTRANSFERASE E"/>
    <property type="match status" value="1"/>
</dbReference>
<accession>A0ABY5AQ10</accession>
<evidence type="ECO:0000256" key="11">
    <source>
        <dbReference type="ARBA" id="ARBA00047944"/>
    </source>
</evidence>
<evidence type="ECO:0000259" key="13">
    <source>
        <dbReference type="Pfam" id="PF04452"/>
    </source>
</evidence>
<dbReference type="PANTHER" id="PTHR30027:SF3">
    <property type="entry name" value="16S RRNA (URACIL(1498)-N(3))-METHYLTRANSFERASE"/>
    <property type="match status" value="1"/>
</dbReference>
<keyword evidence="16" id="KW-1185">Reference proteome</keyword>
<name>A0ABY5AQ10_9CYAN</name>
<dbReference type="PIRSF" id="PIRSF015601">
    <property type="entry name" value="MTase_slr0722"/>
    <property type="match status" value="1"/>
</dbReference>
<comment type="catalytic activity">
    <reaction evidence="11 12">
        <text>uridine(1498) in 16S rRNA + S-adenosyl-L-methionine = N(3)-methyluridine(1498) in 16S rRNA + S-adenosyl-L-homocysteine + H(+)</text>
        <dbReference type="Rhea" id="RHEA:42920"/>
        <dbReference type="Rhea" id="RHEA-COMP:10283"/>
        <dbReference type="Rhea" id="RHEA-COMP:10284"/>
        <dbReference type="ChEBI" id="CHEBI:15378"/>
        <dbReference type="ChEBI" id="CHEBI:57856"/>
        <dbReference type="ChEBI" id="CHEBI:59789"/>
        <dbReference type="ChEBI" id="CHEBI:65315"/>
        <dbReference type="ChEBI" id="CHEBI:74502"/>
        <dbReference type="EC" id="2.1.1.193"/>
    </reaction>
</comment>
<dbReference type="Pfam" id="PF04452">
    <property type="entry name" value="Methyltrans_RNA"/>
    <property type="match status" value="1"/>
</dbReference>
<keyword evidence="5 12" id="KW-0963">Cytoplasm</keyword>
<dbReference type="InterPro" id="IPR046886">
    <property type="entry name" value="RsmE_MTase_dom"/>
</dbReference>
<organism evidence="15 16">
    <name type="scientific">Phormidium yuhuli AB48</name>
    <dbReference type="NCBI Taxonomy" id="2940671"/>
    <lineage>
        <taxon>Bacteria</taxon>
        <taxon>Bacillati</taxon>
        <taxon>Cyanobacteriota</taxon>
        <taxon>Cyanophyceae</taxon>
        <taxon>Oscillatoriophycideae</taxon>
        <taxon>Oscillatoriales</taxon>
        <taxon>Oscillatoriaceae</taxon>
        <taxon>Phormidium</taxon>
        <taxon>Phormidium yuhuli</taxon>
    </lineage>
</organism>
<dbReference type="InterPro" id="IPR006700">
    <property type="entry name" value="RsmE"/>
</dbReference>
<dbReference type="SUPFAM" id="SSF88697">
    <property type="entry name" value="PUA domain-like"/>
    <property type="match status" value="1"/>
</dbReference>
<keyword evidence="9 12" id="KW-0949">S-adenosyl-L-methionine</keyword>
<comment type="subcellular location">
    <subcellularLocation>
        <location evidence="1 12">Cytoplasm</location>
    </subcellularLocation>
</comment>
<reference evidence="15" key="1">
    <citation type="submission" date="2022-06" db="EMBL/GenBank/DDBJ databases">
        <title>Genome sequence of Phormidium yuhuli AB48 isolated from an industrial photobioreactor environment.</title>
        <authorList>
            <person name="Qiu Y."/>
            <person name="Noonan A.J.C."/>
            <person name="Dofher K."/>
            <person name="Koch M."/>
            <person name="Kieft B."/>
            <person name="Lin X."/>
            <person name="Ziels R.M."/>
            <person name="Hallam S.J."/>
        </authorList>
    </citation>
    <scope>NUCLEOTIDE SEQUENCE</scope>
    <source>
        <strain evidence="15">AB48</strain>
    </source>
</reference>
<evidence type="ECO:0000256" key="10">
    <source>
        <dbReference type="ARBA" id="ARBA00025699"/>
    </source>
</evidence>
<dbReference type="EC" id="2.1.1.193" evidence="3 12"/>
<dbReference type="InterPro" id="IPR046887">
    <property type="entry name" value="RsmE_PUA-like"/>
</dbReference>
<dbReference type="NCBIfam" id="TIGR00046">
    <property type="entry name" value="RsmE family RNA methyltransferase"/>
    <property type="match status" value="1"/>
</dbReference>
<evidence type="ECO:0000256" key="7">
    <source>
        <dbReference type="ARBA" id="ARBA00022603"/>
    </source>
</evidence>
<dbReference type="InterPro" id="IPR029028">
    <property type="entry name" value="Alpha/beta_knot_MTases"/>
</dbReference>
<dbReference type="GO" id="GO:0032259">
    <property type="term" value="P:methylation"/>
    <property type="evidence" value="ECO:0007669"/>
    <property type="project" value="UniProtKB-KW"/>
</dbReference>
<comment type="function">
    <text evidence="10 12">Specifically methylates the N3 position of the uracil ring of uridine 1498 (m3U1498) in 16S rRNA. Acts on the fully assembled 30S ribosomal subunit.</text>
</comment>
<dbReference type="InterPro" id="IPR015947">
    <property type="entry name" value="PUA-like_sf"/>
</dbReference>